<dbReference type="AlphaFoldDB" id="A0A067QE88"/>
<organism evidence="3 4">
    <name type="scientific">Jaapia argillacea MUCL 33604</name>
    <dbReference type="NCBI Taxonomy" id="933084"/>
    <lineage>
        <taxon>Eukaryota</taxon>
        <taxon>Fungi</taxon>
        <taxon>Dikarya</taxon>
        <taxon>Basidiomycota</taxon>
        <taxon>Agaricomycotina</taxon>
        <taxon>Agaricomycetes</taxon>
        <taxon>Agaricomycetidae</taxon>
        <taxon>Jaapiales</taxon>
        <taxon>Jaapiaceae</taxon>
        <taxon>Jaapia</taxon>
    </lineage>
</organism>
<dbReference type="Proteomes" id="UP000027265">
    <property type="component" value="Unassembled WGS sequence"/>
</dbReference>
<keyword evidence="2" id="KW-1133">Transmembrane helix</keyword>
<dbReference type="EMBL" id="KL197709">
    <property type="protein sequence ID" value="KDQ64450.1"/>
    <property type="molecule type" value="Genomic_DNA"/>
</dbReference>
<dbReference type="InParanoid" id="A0A067QE88"/>
<feature type="transmembrane region" description="Helical" evidence="2">
    <location>
        <begin position="99"/>
        <end position="120"/>
    </location>
</feature>
<sequence length="494" mass="54189">MDGSLLRGCRGGVRTNFTMYSIRSFTSLAPSDIQDPPAPSSSFDDLPVDQKSCSLLGPTALVVQALMGVLVILSLVYKRHREKPMRPWRIWLFDVSKQVFGQMFIHGVNVFISDFGAHHISGNACVYYFLNILIDTTFGVGVIYLILHVLTNILSEKLGLSGFESGQYGSPPSLNYWARQAAVYVLSLTTMKIVVVGLFALWPGIVEVGAWLLSWLGSENAVQVIFVMGLFPIMMNILQFWLIDSIVKASSSTLLLPTSSEQPRASHDQSNEPLFRASSDDSDDDDDDHHGRRHDIENPPRSSRSRSPSHDPSKAVAPSTPTEYKSTGGGSGSVTPRPADFEGQPGDAEHEYNYEGEEGPSRSLNKHAYPPSLISSSNSPSSSRPTSVSPPPSQSISHMHVHSQGYKPKRRSPPAPLRPRSPLQPALNSPLPTAEQGRSVRFSLERISGKENPTGHVRGSEEKDWDAWDENDDWAERVGEDVWGGSTAPGVVRT</sequence>
<feature type="compositionally biased region" description="Basic and acidic residues" evidence="1">
    <location>
        <begin position="288"/>
        <end position="298"/>
    </location>
</feature>
<evidence type="ECO:0000313" key="4">
    <source>
        <dbReference type="Proteomes" id="UP000027265"/>
    </source>
</evidence>
<feature type="compositionally biased region" description="Low complexity" evidence="1">
    <location>
        <begin position="370"/>
        <end position="387"/>
    </location>
</feature>
<dbReference type="PANTHER" id="PTHR31735">
    <property type="entry name" value="VACUOLAR MEMBRANE PROTEIN YPL162C"/>
    <property type="match status" value="1"/>
</dbReference>
<feature type="transmembrane region" description="Helical" evidence="2">
    <location>
        <begin position="55"/>
        <end position="78"/>
    </location>
</feature>
<accession>A0A067QE88</accession>
<gene>
    <name evidence="3" type="ORF">JAAARDRAFT_28080</name>
</gene>
<keyword evidence="4" id="KW-1185">Reference proteome</keyword>
<dbReference type="InterPro" id="IPR022127">
    <property type="entry name" value="STIMATE/YPL162C"/>
</dbReference>
<dbReference type="GO" id="GO:0016020">
    <property type="term" value="C:membrane"/>
    <property type="evidence" value="ECO:0007669"/>
    <property type="project" value="TreeGrafter"/>
</dbReference>
<evidence type="ECO:0000256" key="1">
    <source>
        <dbReference type="SAM" id="MobiDB-lite"/>
    </source>
</evidence>
<evidence type="ECO:0008006" key="5">
    <source>
        <dbReference type="Google" id="ProtNLM"/>
    </source>
</evidence>
<keyword evidence="2" id="KW-0812">Transmembrane</keyword>
<feature type="transmembrane region" description="Helical" evidence="2">
    <location>
        <begin position="126"/>
        <end position="147"/>
    </location>
</feature>
<dbReference type="Pfam" id="PF12400">
    <property type="entry name" value="STIMATE"/>
    <property type="match status" value="1"/>
</dbReference>
<dbReference type="OrthoDB" id="431202at2759"/>
<keyword evidence="2" id="KW-0472">Membrane</keyword>
<evidence type="ECO:0000313" key="3">
    <source>
        <dbReference type="EMBL" id="KDQ64450.1"/>
    </source>
</evidence>
<proteinExistence type="predicted"/>
<dbReference type="STRING" id="933084.A0A067QE88"/>
<evidence type="ECO:0000256" key="2">
    <source>
        <dbReference type="SAM" id="Phobius"/>
    </source>
</evidence>
<dbReference type="HOGENOM" id="CLU_046739_1_0_1"/>
<feature type="transmembrane region" description="Helical" evidence="2">
    <location>
        <begin position="181"/>
        <end position="202"/>
    </location>
</feature>
<name>A0A067QE88_9AGAM</name>
<dbReference type="PANTHER" id="PTHR31735:SF1">
    <property type="entry name" value="VACUOLAR MEMBRANE PROTEIN YPL162C"/>
    <property type="match status" value="1"/>
</dbReference>
<feature type="transmembrane region" description="Helical" evidence="2">
    <location>
        <begin position="222"/>
        <end position="243"/>
    </location>
</feature>
<feature type="region of interest" description="Disordered" evidence="1">
    <location>
        <begin position="258"/>
        <end position="468"/>
    </location>
</feature>
<reference evidence="4" key="1">
    <citation type="journal article" date="2014" name="Proc. Natl. Acad. Sci. U.S.A.">
        <title>Extensive sampling of basidiomycete genomes demonstrates inadequacy of the white-rot/brown-rot paradigm for wood decay fungi.</title>
        <authorList>
            <person name="Riley R."/>
            <person name="Salamov A.A."/>
            <person name="Brown D.W."/>
            <person name="Nagy L.G."/>
            <person name="Floudas D."/>
            <person name="Held B.W."/>
            <person name="Levasseur A."/>
            <person name="Lombard V."/>
            <person name="Morin E."/>
            <person name="Otillar R."/>
            <person name="Lindquist E.A."/>
            <person name="Sun H."/>
            <person name="LaButti K.M."/>
            <person name="Schmutz J."/>
            <person name="Jabbour D."/>
            <person name="Luo H."/>
            <person name="Baker S.E."/>
            <person name="Pisabarro A.G."/>
            <person name="Walton J.D."/>
            <person name="Blanchette R.A."/>
            <person name="Henrissat B."/>
            <person name="Martin F."/>
            <person name="Cullen D."/>
            <person name="Hibbett D.S."/>
            <person name="Grigoriev I.V."/>
        </authorList>
    </citation>
    <scope>NUCLEOTIDE SEQUENCE [LARGE SCALE GENOMIC DNA]</scope>
    <source>
        <strain evidence="4">MUCL 33604</strain>
    </source>
</reference>
<protein>
    <recommendedName>
        <fullName evidence="5">Vacuolar membrane protein</fullName>
    </recommendedName>
</protein>